<proteinExistence type="predicted"/>
<evidence type="ECO:0000256" key="1">
    <source>
        <dbReference type="SAM" id="MobiDB-lite"/>
    </source>
</evidence>
<reference evidence="2 3" key="1">
    <citation type="submission" date="2019-03" db="EMBL/GenBank/DDBJ databases">
        <title>Novel species of Flavobacterium.</title>
        <authorList>
            <person name="Liu Q."/>
            <person name="Xin Y.-H."/>
        </authorList>
    </citation>
    <scope>NUCLEOTIDE SEQUENCE [LARGE SCALE GENOMIC DNA]</scope>
    <source>
        <strain evidence="2 3">LB2P22</strain>
    </source>
</reference>
<organism evidence="2 3">
    <name type="scientific">Flavobacterium ranwuense</name>
    <dbReference type="NCBI Taxonomy" id="2541725"/>
    <lineage>
        <taxon>Bacteria</taxon>
        <taxon>Pseudomonadati</taxon>
        <taxon>Bacteroidota</taxon>
        <taxon>Flavobacteriia</taxon>
        <taxon>Flavobacteriales</taxon>
        <taxon>Flavobacteriaceae</taxon>
        <taxon>Flavobacterium</taxon>
    </lineage>
</organism>
<feature type="region of interest" description="Disordered" evidence="1">
    <location>
        <begin position="273"/>
        <end position="294"/>
    </location>
</feature>
<dbReference type="RefSeq" id="WP_126515690.1">
    <property type="nucleotide sequence ID" value="NZ_SMLH01000002.1"/>
</dbReference>
<evidence type="ECO:0000313" key="2">
    <source>
        <dbReference type="EMBL" id="TDE30447.1"/>
    </source>
</evidence>
<gene>
    <name evidence="2" type="ORF">E0I61_05475</name>
</gene>
<sequence length="294" mass="34247">MNYIKHLTGFFNKINYEPNLNPTHISLYLALFQCWNVNRFKNPTGISREEIMKASKINSKATYHKCMKELELLGFMVYNPTFNPHACSNIIMTNFSEKEKTISKIPHSTHSKNEPVHNLTESKNEHVIEQVNEQLYIYNKKQTVKNNLNNTKIDIEKNLINQPVQNLNPIIIPKEIEIKTKTGQQKEKSCAKKEKVVELDLFFETTVPSLEMILEYFSFKESSQIEANKFFNYYSSIGWLIGGKTKMKDWKAAARNWMLNTAKFAANTQKTDYNAQPKPMHLHTATQKNYDEPL</sequence>
<dbReference type="EMBL" id="SMLH01000002">
    <property type="protein sequence ID" value="TDE30447.1"/>
    <property type="molecule type" value="Genomic_DNA"/>
</dbReference>
<accession>A0ABY2DT76</accession>
<name>A0ABY2DT76_9FLAO</name>
<dbReference type="Proteomes" id="UP000294685">
    <property type="component" value="Unassembled WGS sequence"/>
</dbReference>
<evidence type="ECO:0000313" key="3">
    <source>
        <dbReference type="Proteomes" id="UP000294685"/>
    </source>
</evidence>
<comment type="caution">
    <text evidence="2">The sequence shown here is derived from an EMBL/GenBank/DDBJ whole genome shotgun (WGS) entry which is preliminary data.</text>
</comment>
<keyword evidence="3" id="KW-1185">Reference proteome</keyword>
<protein>
    <submittedName>
        <fullName evidence="2">Transcriptional regulator</fullName>
    </submittedName>
</protein>